<protein>
    <recommendedName>
        <fullName evidence="3">DNA-binding transcriptional regulator, AcrR family</fullName>
    </recommendedName>
</protein>
<dbReference type="Proteomes" id="UP000189632">
    <property type="component" value="Chromosome"/>
</dbReference>
<dbReference type="STRING" id="1686310.BBC0244_012080"/>
<evidence type="ECO:0000313" key="2">
    <source>
        <dbReference type="Proteomes" id="UP000189632"/>
    </source>
</evidence>
<name>A0A1U9MHB6_9HYPH</name>
<dbReference type="EMBL" id="CP015625">
    <property type="protein sequence ID" value="AQT47294.1"/>
    <property type="molecule type" value="Genomic_DNA"/>
</dbReference>
<dbReference type="RefSeq" id="WP_149866646.1">
    <property type="nucleotide sequence ID" value="NZ_CP015625.1"/>
</dbReference>
<keyword evidence="2" id="KW-1185">Reference proteome</keyword>
<dbReference type="InterPro" id="IPR009057">
    <property type="entry name" value="Homeodomain-like_sf"/>
</dbReference>
<dbReference type="SUPFAM" id="SSF46689">
    <property type="entry name" value="Homeodomain-like"/>
    <property type="match status" value="1"/>
</dbReference>
<dbReference type="KEGG" id="bapi:BBC0122_011780"/>
<gene>
    <name evidence="1" type="ORF">BBC0122_011780</name>
</gene>
<organism evidence="1 2">
    <name type="scientific">Bartonella choladocola</name>
    <dbReference type="NCBI Taxonomy" id="2750995"/>
    <lineage>
        <taxon>Bacteria</taxon>
        <taxon>Pseudomonadati</taxon>
        <taxon>Pseudomonadota</taxon>
        <taxon>Alphaproteobacteria</taxon>
        <taxon>Hyphomicrobiales</taxon>
        <taxon>Bartonellaceae</taxon>
        <taxon>Bartonella</taxon>
    </lineage>
</organism>
<reference evidence="1 2" key="1">
    <citation type="submission" date="2016-11" db="EMBL/GenBank/DDBJ databases">
        <title>Comparative genomics of Bartonella apis.</title>
        <authorList>
            <person name="Engel P."/>
        </authorList>
    </citation>
    <scope>NUCLEOTIDE SEQUENCE [LARGE SCALE GENOMIC DNA]</scope>
    <source>
        <strain evidence="1 2">BBC0122</strain>
    </source>
</reference>
<sequence length="210" mass="23606">MTQSPKKLPRGRPPTISRDRIVEAAIEIGIPKITFVGVAEKLGVSHMALYNHVDGLEALKTLVAETIFLKWELPHWTPEIALRDYLVKLSSSMWKLVETHQGITPYLLRRDMITPTIEERISNHQQRLAKAYNLSLIQAHWLAFTISYHTLSVADSVLPDNRDEADLTRYQSDLGIPGIDDEYAIGIQALIIGCLSVLDTISEKEQGTHA</sequence>
<dbReference type="AlphaFoldDB" id="A0A1U9MHB6"/>
<evidence type="ECO:0008006" key="3">
    <source>
        <dbReference type="Google" id="ProtNLM"/>
    </source>
</evidence>
<dbReference type="Gene3D" id="1.10.357.10">
    <property type="entry name" value="Tetracycline Repressor, domain 2"/>
    <property type="match status" value="1"/>
</dbReference>
<proteinExistence type="predicted"/>
<evidence type="ECO:0000313" key="1">
    <source>
        <dbReference type="EMBL" id="AQT47294.1"/>
    </source>
</evidence>
<dbReference type="OrthoDB" id="329481at2"/>
<accession>A0A1U9MHB6</accession>